<dbReference type="OrthoDB" id="8041940at2759"/>
<sequence>NATTRQSLNSLVFNFKLRDVTVNRLIQVVQDDNEENKIQHEDFRMNLAAERITAERAKWKQRFDAKHQTPRKYNEGDLVVIDYVPPPTGTSHKLEPSYKGPYIVTKVLPNDRYVVEDLPDVPKQRKRYAGVFTNDNMKPWVNHSLVDDDYETETPDYGEQNTTEEDDSEKSSRRDDRSGVAELSTIDGKPTK</sequence>
<name>A0A034WCW4_BACDO</name>
<feature type="region of interest" description="Disordered" evidence="1">
    <location>
        <begin position="148"/>
        <end position="192"/>
    </location>
</feature>
<feature type="compositionally biased region" description="Basic and acidic residues" evidence="1">
    <location>
        <begin position="169"/>
        <end position="179"/>
    </location>
</feature>
<feature type="compositionally biased region" description="Acidic residues" evidence="1">
    <location>
        <begin position="148"/>
        <end position="168"/>
    </location>
</feature>
<protein>
    <submittedName>
        <fullName evidence="2">Uncharacterized protein</fullName>
    </submittedName>
</protein>
<accession>A0A034WCW4</accession>
<reference evidence="2" key="1">
    <citation type="journal article" date="2014" name="BMC Genomics">
        <title>Characterizing the developmental transcriptome of the oriental fruit fly, Bactrocera dorsalis (Diptera: Tephritidae) through comparative genomic analysis with Drosophila melanogaster utilizing modENCODE datasets.</title>
        <authorList>
            <person name="Geib S.M."/>
            <person name="Calla B."/>
            <person name="Hall B."/>
            <person name="Hou S."/>
            <person name="Manoukis N.C."/>
        </authorList>
    </citation>
    <scope>NUCLEOTIDE SEQUENCE</scope>
    <source>
        <strain evidence="2">Punador</strain>
    </source>
</reference>
<organism evidence="2">
    <name type="scientific">Bactrocera dorsalis</name>
    <name type="common">Oriental fruit fly</name>
    <name type="synonym">Dacus dorsalis</name>
    <dbReference type="NCBI Taxonomy" id="27457"/>
    <lineage>
        <taxon>Eukaryota</taxon>
        <taxon>Metazoa</taxon>
        <taxon>Ecdysozoa</taxon>
        <taxon>Arthropoda</taxon>
        <taxon>Hexapoda</taxon>
        <taxon>Insecta</taxon>
        <taxon>Pterygota</taxon>
        <taxon>Neoptera</taxon>
        <taxon>Endopterygota</taxon>
        <taxon>Diptera</taxon>
        <taxon>Brachycera</taxon>
        <taxon>Muscomorpha</taxon>
        <taxon>Tephritoidea</taxon>
        <taxon>Tephritidae</taxon>
        <taxon>Bactrocera</taxon>
        <taxon>Bactrocera</taxon>
    </lineage>
</organism>
<evidence type="ECO:0000256" key="1">
    <source>
        <dbReference type="SAM" id="MobiDB-lite"/>
    </source>
</evidence>
<evidence type="ECO:0000313" key="2">
    <source>
        <dbReference type="EMBL" id="JAC52152.1"/>
    </source>
</evidence>
<dbReference type="AlphaFoldDB" id="A0A034WCW4"/>
<dbReference type="EMBL" id="GAKP01006800">
    <property type="protein sequence ID" value="JAC52152.1"/>
    <property type="molecule type" value="Transcribed_RNA"/>
</dbReference>
<feature type="non-terminal residue" evidence="2">
    <location>
        <position position="1"/>
    </location>
</feature>
<proteinExistence type="predicted"/>